<reference evidence="4" key="1">
    <citation type="journal article" date="2023" name="Plant J.">
        <title>The genome of the king protea, Protea cynaroides.</title>
        <authorList>
            <person name="Chang J."/>
            <person name="Duong T.A."/>
            <person name="Schoeman C."/>
            <person name="Ma X."/>
            <person name="Roodt D."/>
            <person name="Barker N."/>
            <person name="Li Z."/>
            <person name="Van de Peer Y."/>
            <person name="Mizrachi E."/>
        </authorList>
    </citation>
    <scope>NUCLEOTIDE SEQUENCE</scope>
    <source>
        <tissue evidence="4">Young leaves</tissue>
    </source>
</reference>
<dbReference type="PROSITE" id="PS50158">
    <property type="entry name" value="ZF_CCHC"/>
    <property type="match status" value="1"/>
</dbReference>
<evidence type="ECO:0000256" key="2">
    <source>
        <dbReference type="SAM" id="MobiDB-lite"/>
    </source>
</evidence>
<dbReference type="GO" id="GO:0003676">
    <property type="term" value="F:nucleic acid binding"/>
    <property type="evidence" value="ECO:0007669"/>
    <property type="project" value="InterPro"/>
</dbReference>
<evidence type="ECO:0000313" key="4">
    <source>
        <dbReference type="EMBL" id="KAJ4977146.1"/>
    </source>
</evidence>
<feature type="domain" description="CCHC-type" evidence="3">
    <location>
        <begin position="36"/>
        <end position="52"/>
    </location>
</feature>
<dbReference type="InterPro" id="IPR036875">
    <property type="entry name" value="Znf_CCHC_sf"/>
</dbReference>
<keyword evidence="1" id="KW-0479">Metal-binding</keyword>
<dbReference type="AlphaFoldDB" id="A0A9Q0KVJ1"/>
<keyword evidence="1" id="KW-0863">Zinc-finger</keyword>
<feature type="compositionally biased region" description="Acidic residues" evidence="2">
    <location>
        <begin position="96"/>
        <end position="107"/>
    </location>
</feature>
<sequence length="250" mass="27457">MEVGRPRLNEVMVECLYDGKQCFFKQKIEYKDPPVRCGSCGTFGHRVRECPQFANATKVSEMGNVINSTVDNRENQSGKHPSPNQIRPDLGRWADVEDEGNGDEETDFDGNVMVGLIEEGHDVAAHARTYPMVQTTNQPTVQLEIPLTVENIPMDLMNKLADLVVEGNNAINTNTCAGRSFITTSPGRVEMVYNDVMAVDAALTEQGGDFLEVGKHPPSRTAGRGKKQGDPTSALETRNAHLETLPQKGK</sequence>
<evidence type="ECO:0000259" key="3">
    <source>
        <dbReference type="PROSITE" id="PS50158"/>
    </source>
</evidence>
<protein>
    <recommendedName>
        <fullName evidence="3">CCHC-type domain-containing protein</fullName>
    </recommendedName>
</protein>
<dbReference type="EMBL" id="JAMYWD010000003">
    <property type="protein sequence ID" value="KAJ4977146.1"/>
    <property type="molecule type" value="Genomic_DNA"/>
</dbReference>
<keyword evidence="1" id="KW-0862">Zinc</keyword>
<gene>
    <name evidence="4" type="ORF">NE237_002252</name>
</gene>
<proteinExistence type="predicted"/>
<keyword evidence="5" id="KW-1185">Reference proteome</keyword>
<accession>A0A9Q0KVJ1</accession>
<feature type="region of interest" description="Disordered" evidence="2">
    <location>
        <begin position="209"/>
        <end position="250"/>
    </location>
</feature>
<comment type="caution">
    <text evidence="4">The sequence shown here is derived from an EMBL/GenBank/DDBJ whole genome shotgun (WGS) entry which is preliminary data.</text>
</comment>
<name>A0A9Q0KVJ1_9MAGN</name>
<dbReference type="SUPFAM" id="SSF57756">
    <property type="entry name" value="Retrovirus zinc finger-like domains"/>
    <property type="match status" value="1"/>
</dbReference>
<evidence type="ECO:0000256" key="1">
    <source>
        <dbReference type="PROSITE-ProRule" id="PRU00047"/>
    </source>
</evidence>
<evidence type="ECO:0000313" key="5">
    <source>
        <dbReference type="Proteomes" id="UP001141806"/>
    </source>
</evidence>
<feature type="region of interest" description="Disordered" evidence="2">
    <location>
        <begin position="70"/>
        <end position="107"/>
    </location>
</feature>
<dbReference type="InterPro" id="IPR001878">
    <property type="entry name" value="Znf_CCHC"/>
</dbReference>
<dbReference type="Proteomes" id="UP001141806">
    <property type="component" value="Unassembled WGS sequence"/>
</dbReference>
<organism evidence="4 5">
    <name type="scientific">Protea cynaroides</name>
    <dbReference type="NCBI Taxonomy" id="273540"/>
    <lineage>
        <taxon>Eukaryota</taxon>
        <taxon>Viridiplantae</taxon>
        <taxon>Streptophyta</taxon>
        <taxon>Embryophyta</taxon>
        <taxon>Tracheophyta</taxon>
        <taxon>Spermatophyta</taxon>
        <taxon>Magnoliopsida</taxon>
        <taxon>Proteales</taxon>
        <taxon>Proteaceae</taxon>
        <taxon>Protea</taxon>
    </lineage>
</organism>
<dbReference type="GO" id="GO:0008270">
    <property type="term" value="F:zinc ion binding"/>
    <property type="evidence" value="ECO:0007669"/>
    <property type="project" value="UniProtKB-KW"/>
</dbReference>